<dbReference type="InterPro" id="IPR035396">
    <property type="entry name" value="Bac_rhamnosid6H"/>
</dbReference>
<dbReference type="Gene3D" id="2.60.420.10">
    <property type="entry name" value="Maltose phosphorylase, domain 3"/>
    <property type="match status" value="1"/>
</dbReference>
<proteinExistence type="predicted"/>
<dbReference type="InterPro" id="IPR008902">
    <property type="entry name" value="Rhamnosid_concanavalin"/>
</dbReference>
<dbReference type="KEGG" id="elut:CKA38_10730"/>
<dbReference type="Pfam" id="PF00754">
    <property type="entry name" value="F5_F8_type_C"/>
    <property type="match status" value="1"/>
</dbReference>
<dbReference type="SUPFAM" id="SSF48208">
    <property type="entry name" value="Six-hairpin glycosidases"/>
    <property type="match status" value="1"/>
</dbReference>
<dbReference type="InterPro" id="IPR016007">
    <property type="entry name" value="Alpha_rhamnosid"/>
</dbReference>
<comment type="catalytic activity">
    <reaction evidence="1">
        <text>Hydrolysis of terminal non-reducing alpha-L-rhamnose residues in alpha-L-rhamnosides.</text>
        <dbReference type="EC" id="3.2.1.40"/>
    </reaction>
</comment>
<dbReference type="GO" id="GO:0005975">
    <property type="term" value="P:carbohydrate metabolic process"/>
    <property type="evidence" value="ECO:0007669"/>
    <property type="project" value="InterPro"/>
</dbReference>
<dbReference type="InterPro" id="IPR008979">
    <property type="entry name" value="Galactose-bd-like_sf"/>
</dbReference>
<keyword evidence="7" id="KW-1185">Reference proteome</keyword>
<evidence type="ECO:0000259" key="5">
    <source>
        <dbReference type="PROSITE" id="PS50022"/>
    </source>
</evidence>
<dbReference type="Proteomes" id="UP000244896">
    <property type="component" value="Chromosome"/>
</dbReference>
<dbReference type="InterPro" id="IPR008928">
    <property type="entry name" value="6-hairpin_glycosidase_sf"/>
</dbReference>
<dbReference type="Gene3D" id="1.50.10.10">
    <property type="match status" value="1"/>
</dbReference>
<dbReference type="Gene3D" id="2.60.120.260">
    <property type="entry name" value="Galactose-binding domain-like"/>
    <property type="match status" value="3"/>
</dbReference>
<evidence type="ECO:0000256" key="1">
    <source>
        <dbReference type="ARBA" id="ARBA00001445"/>
    </source>
</evidence>
<dbReference type="Pfam" id="PF17390">
    <property type="entry name" value="Bac_rhamnosid_C"/>
    <property type="match status" value="1"/>
</dbReference>
<dbReference type="Pfam" id="PF25788">
    <property type="entry name" value="Ig_Rha78A_N"/>
    <property type="match status" value="1"/>
</dbReference>
<protein>
    <recommendedName>
        <fullName evidence="2">alpha-L-rhamnosidase</fullName>
        <ecNumber evidence="2">3.2.1.40</ecNumber>
    </recommendedName>
</protein>
<dbReference type="Pfam" id="PF17389">
    <property type="entry name" value="Bac_rhamnosid6H"/>
    <property type="match status" value="1"/>
</dbReference>
<dbReference type="Pfam" id="PF05592">
    <property type="entry name" value="Bac_rhamnosid"/>
    <property type="match status" value="1"/>
</dbReference>
<dbReference type="PIRSF" id="PIRSF010631">
    <property type="entry name" value="A-rhamnsds"/>
    <property type="match status" value="1"/>
</dbReference>
<dbReference type="PANTHER" id="PTHR33307">
    <property type="entry name" value="ALPHA-RHAMNOSIDASE (EUROFUNG)"/>
    <property type="match status" value="1"/>
</dbReference>
<feature type="signal peptide" evidence="4">
    <location>
        <begin position="1"/>
        <end position="26"/>
    </location>
</feature>
<dbReference type="Pfam" id="PF08531">
    <property type="entry name" value="Bac_rhamnosid_N"/>
    <property type="match status" value="1"/>
</dbReference>
<accession>A0A2U8E564</accession>
<organism evidence="6 7">
    <name type="scientific">Ereboglobus luteus</name>
    <dbReference type="NCBI Taxonomy" id="1796921"/>
    <lineage>
        <taxon>Bacteria</taxon>
        <taxon>Pseudomonadati</taxon>
        <taxon>Verrucomicrobiota</taxon>
        <taxon>Opitutia</taxon>
        <taxon>Opitutales</taxon>
        <taxon>Opitutaceae</taxon>
        <taxon>Ereboglobus</taxon>
    </lineage>
</organism>
<evidence type="ECO:0000313" key="6">
    <source>
        <dbReference type="EMBL" id="AWI09662.1"/>
    </source>
</evidence>
<dbReference type="SUPFAM" id="SSF49785">
    <property type="entry name" value="Galactose-binding domain-like"/>
    <property type="match status" value="1"/>
</dbReference>
<dbReference type="InterPro" id="IPR012341">
    <property type="entry name" value="6hp_glycosidase-like_sf"/>
</dbReference>
<dbReference type="PROSITE" id="PS50022">
    <property type="entry name" value="FA58C_3"/>
    <property type="match status" value="1"/>
</dbReference>
<evidence type="ECO:0000313" key="7">
    <source>
        <dbReference type="Proteomes" id="UP000244896"/>
    </source>
</evidence>
<dbReference type="PANTHER" id="PTHR33307:SF11">
    <property type="entry name" value="ALPHA-L-RHAMNOSIDASE"/>
    <property type="match status" value="1"/>
</dbReference>
<dbReference type="EMBL" id="CP023004">
    <property type="protein sequence ID" value="AWI09662.1"/>
    <property type="molecule type" value="Genomic_DNA"/>
</dbReference>
<dbReference type="InterPro" id="IPR035398">
    <property type="entry name" value="Bac_rhamnosid_C"/>
</dbReference>
<evidence type="ECO:0000256" key="3">
    <source>
        <dbReference type="ARBA" id="ARBA00022801"/>
    </source>
</evidence>
<gene>
    <name evidence="6" type="ORF">CKA38_10730</name>
</gene>
<keyword evidence="4" id="KW-0732">Signal</keyword>
<name>A0A2U8E564_9BACT</name>
<dbReference type="Gene3D" id="2.60.40.10">
    <property type="entry name" value="Immunoglobulins"/>
    <property type="match status" value="1"/>
</dbReference>
<dbReference type="EC" id="3.2.1.40" evidence="2"/>
<feature type="domain" description="F5/8 type C" evidence="5">
    <location>
        <begin position="181"/>
        <end position="310"/>
    </location>
</feature>
<dbReference type="GO" id="GO:0030596">
    <property type="term" value="F:alpha-L-rhamnosidase activity"/>
    <property type="evidence" value="ECO:0007669"/>
    <property type="project" value="UniProtKB-EC"/>
</dbReference>
<dbReference type="AlphaFoldDB" id="A0A2U8E564"/>
<dbReference type="InterPro" id="IPR013783">
    <property type="entry name" value="Ig-like_fold"/>
</dbReference>
<sequence>MRIKHRFMFRIGTMICKTCVSRHAFAAVAMIVTLFAFASAARATLAVDSLRCENLESPLGIDSDKPRFSWRISSPERGENQVAYEILAATNAERLARDYGDLWNSGRVTSSETLNIPYNGRPLATSQQVFWKVRAWSNAPGSRASEWSPVATFTTGVLDTPLGPGWQPGAQWITDPELLKWERKAFGFCSREGKHANAPKWVQLDLGSPQSIDTVILRAVRHGFPDRHGFPVRFKIEASDDPAFKKAHRIHTISDDTANDLNPRSAVIMRTPPATHTAIARYLRVTATKLRAPADGKPVLALSQIEVLSGPDKKNIAVNAPVTASDISDDSVNWQPGALTDGLDTSDHNPRANTTLLLRRKFNVRPGLVRALAHITGLGHYEFSVGCTRITTGLLAPGWTNYDKTVLYDTYDITSRLHEGSNVLALILSGGFYNIRPDPLNRYHKFTTPFRPLAAYGQIRLEYDDGLVETISTDGAWRVSTGPATYSNLYGGEDYDARLEPRGWTDSGFDDSAWTPAATTPGPAGKFRGLSLASPHFNHFEKFSPVSEKQIRDGVSIIDFGQNASMMPSLTVRGPAGSIVRLTPAELVDPDTGALDRRSVGGGAAYWQYTLRGDPFGESWTPDTYYHGTRYIQVERIPPDGGQNRPVVEKIKSLVTHSDTPTAGDFACSDELFNRIRTLVRWAQRSNLAHVLTDCPHREKLGWLEQYHLNGPALRYEWDAARLFAKCFRDMADSQLPSGLVPDIAPEYTIFAGGFRDSPEWGAAFVLAAWQHYIWTADDKPLRDYFDAMDDYVDYLNTRAKKYILSHGLGDWFDSGPRRPGVSQLTPVPLTATAIYYEITHTLARIATVIGREDDASRLNKEAAKIADAFNRAFLNNDGDPAQKPFTDDPNIATYATGSQTAQAMPLALGLVPPERRKVAFDTLVARLQADDYGVTSGDVGYRYLLRALANNGRSDLIHKMLTRGDEKPGYAYQLAQGATSLTEAWNARRQTSQNHFMLGQVTEWFYGDLVGVQPDPEGPGFRKIFIKPQVVGDITWARATYESPRGPVACAWKKEGGKFVLKISIPTGSTATVHIPTKNPATVREGGVAVANAKGVRALHDAGANNKAVYTIESGNYIFTAEQ</sequence>
<evidence type="ECO:0000256" key="4">
    <source>
        <dbReference type="SAM" id="SignalP"/>
    </source>
</evidence>
<evidence type="ECO:0000256" key="2">
    <source>
        <dbReference type="ARBA" id="ARBA00012652"/>
    </source>
</evidence>
<dbReference type="InterPro" id="IPR000421">
    <property type="entry name" value="FA58C"/>
</dbReference>
<keyword evidence="3" id="KW-0378">Hydrolase</keyword>
<dbReference type="OrthoDB" id="175422at2"/>
<reference evidence="6 7" key="1">
    <citation type="journal article" date="2018" name="Syst. Appl. Microbiol.">
        <title>Ereboglobus luteus gen. nov. sp. nov. from cockroach guts, and new insights into the oxygen relationship of the genera Opitutus and Didymococcus (Verrucomicrobia: Opitutaceae).</title>
        <authorList>
            <person name="Tegtmeier D."/>
            <person name="Belitz A."/>
            <person name="Radek R."/>
            <person name="Heimerl T."/>
            <person name="Brune A."/>
        </authorList>
    </citation>
    <scope>NUCLEOTIDE SEQUENCE [LARGE SCALE GENOMIC DNA]</scope>
    <source>
        <strain evidence="6 7">Ho45</strain>
    </source>
</reference>
<feature type="chain" id="PRO_5015912320" description="alpha-L-rhamnosidase" evidence="4">
    <location>
        <begin position="27"/>
        <end position="1124"/>
    </location>
</feature>
<dbReference type="InterPro" id="IPR013737">
    <property type="entry name" value="Bac_rhamnosid_N"/>
</dbReference>